<evidence type="ECO:0000313" key="8">
    <source>
        <dbReference type="Proteomes" id="UP001321786"/>
    </source>
</evidence>
<dbReference type="RefSeq" id="WP_338535506.1">
    <property type="nucleotide sequence ID" value="NZ_AP028654.1"/>
</dbReference>
<evidence type="ECO:0000256" key="5">
    <source>
        <dbReference type="PROSITE-ProRule" id="PRU10015"/>
    </source>
</evidence>
<evidence type="ECO:0000256" key="1">
    <source>
        <dbReference type="ARBA" id="ARBA00022603"/>
    </source>
</evidence>
<protein>
    <submittedName>
        <fullName evidence="7">23S rRNA (Uracil(1939)-C(5))-methyltransferase RlmD</fullName>
    </submittedName>
</protein>
<keyword evidence="3 4" id="KW-0949">S-adenosyl-L-methionine</keyword>
<feature type="binding site" evidence="4">
    <location>
        <position position="325"/>
    </location>
    <ligand>
        <name>S-adenosyl-L-methionine</name>
        <dbReference type="ChEBI" id="CHEBI:59789"/>
    </ligand>
</feature>
<dbReference type="PANTHER" id="PTHR11061:SF30">
    <property type="entry name" value="TRNA (URACIL(54)-C(5))-METHYLTRANSFERASE"/>
    <property type="match status" value="1"/>
</dbReference>
<dbReference type="PANTHER" id="PTHR11061">
    <property type="entry name" value="RNA M5U METHYLTRANSFERASE"/>
    <property type="match status" value="1"/>
</dbReference>
<dbReference type="InterPro" id="IPR012340">
    <property type="entry name" value="NA-bd_OB-fold"/>
</dbReference>
<dbReference type="GO" id="GO:0070041">
    <property type="term" value="F:rRNA (uridine-C5-)-methyltransferase activity"/>
    <property type="evidence" value="ECO:0007669"/>
    <property type="project" value="TreeGrafter"/>
</dbReference>
<dbReference type="FunFam" id="2.40.50.1070:FF:000003">
    <property type="entry name" value="23S rRNA (Uracil-5-)-methyltransferase RumA"/>
    <property type="match status" value="1"/>
</dbReference>
<dbReference type="NCBIfam" id="TIGR00479">
    <property type="entry name" value="rumA"/>
    <property type="match status" value="1"/>
</dbReference>
<dbReference type="EMBL" id="AP028654">
    <property type="protein sequence ID" value="BEP29895.1"/>
    <property type="molecule type" value="Genomic_DNA"/>
</dbReference>
<dbReference type="Pfam" id="PF01938">
    <property type="entry name" value="TRAM"/>
    <property type="match status" value="1"/>
</dbReference>
<feature type="active site" evidence="5">
    <location>
        <position position="423"/>
    </location>
</feature>
<dbReference type="FunFam" id="3.40.50.150:FF:000009">
    <property type="entry name" value="23S rRNA (Uracil(1939)-C(5))-methyltransferase RlmD"/>
    <property type="match status" value="1"/>
</dbReference>
<evidence type="ECO:0000256" key="3">
    <source>
        <dbReference type="ARBA" id="ARBA00022691"/>
    </source>
</evidence>
<evidence type="ECO:0000256" key="4">
    <source>
        <dbReference type="PROSITE-ProRule" id="PRU01024"/>
    </source>
</evidence>
<evidence type="ECO:0000256" key="2">
    <source>
        <dbReference type="ARBA" id="ARBA00022679"/>
    </source>
</evidence>
<dbReference type="SUPFAM" id="SSF50249">
    <property type="entry name" value="Nucleic acid-binding proteins"/>
    <property type="match status" value="1"/>
</dbReference>
<sequence>MENKIVKKDIIKKNTIRKNDEIEIVILEMGEKGQGIAYINDLKIFIDGGVVEDRLIVKIVKISNKYLVGKLLKVIEPSKYRIIEECKYSRVCGGCQYQSIDYKKQLDIKRDLVINALKKEIKIDEKKIMKTIGMDNPYKYRNKAQFPINKNGDDIVIGFYKKASHILVDIDDCILQNPRVKEIVQVFKKYILENNVSIYNSKTMIGVLRYVVIRSSFLTNEDMLIVVTSEDELVTKDILIKNLRSVKSVTSIIQNVNKDLGNKILGTINKTIYGKNTIMDSIGDIKYNISPLSFFQVNSFQTKILYDKVGQYANLTGEEIVFDLYSGIGSIALTIAKNAKKVYGVEIIKEAVDDARENARLNNIKNVEFIVGRAEEVVPNMFNRKSEITADLVIVDPPRKGCDRELLSTIVKMKAKKLIYVSCKPASLARDLKYLVDNGFVVEEVTPVDMFSWTSHVEVVLRLTRKNLLGEISE</sequence>
<dbReference type="InterPro" id="IPR030390">
    <property type="entry name" value="MeTrfase_TrmA_AS"/>
</dbReference>
<feature type="binding site" evidence="4">
    <location>
        <position position="396"/>
    </location>
    <ligand>
        <name>S-adenosyl-L-methionine</name>
        <dbReference type="ChEBI" id="CHEBI:59789"/>
    </ligand>
</feature>
<dbReference type="Gene3D" id="2.40.50.140">
    <property type="entry name" value="Nucleic acid-binding proteins"/>
    <property type="match status" value="1"/>
</dbReference>
<dbReference type="AlphaFoldDB" id="A0AAU9E718"/>
<accession>A0AAU9E718</accession>
<feature type="domain" description="TRAM" evidence="6">
    <location>
        <begin position="13"/>
        <end position="73"/>
    </location>
</feature>
<dbReference type="InterPro" id="IPR010280">
    <property type="entry name" value="U5_MeTrfase_fam"/>
</dbReference>
<dbReference type="SUPFAM" id="SSF53335">
    <property type="entry name" value="S-adenosyl-L-methionine-dependent methyltransferases"/>
    <property type="match status" value="1"/>
</dbReference>
<organism evidence="7 8">
    <name type="scientific">Helicovermis profundi</name>
    <dbReference type="NCBI Taxonomy" id="3065157"/>
    <lineage>
        <taxon>Bacteria</taxon>
        <taxon>Bacillati</taxon>
        <taxon>Bacillota</taxon>
        <taxon>Clostridia</taxon>
        <taxon>Helicovermis</taxon>
    </lineage>
</organism>
<feature type="binding site" evidence="4">
    <location>
        <position position="296"/>
    </location>
    <ligand>
        <name>S-adenosyl-L-methionine</name>
        <dbReference type="ChEBI" id="CHEBI:59789"/>
    </ligand>
</feature>
<dbReference type="PROSITE" id="PS01230">
    <property type="entry name" value="TRMA_1"/>
    <property type="match status" value="1"/>
</dbReference>
<reference evidence="7 8" key="1">
    <citation type="submission" date="2023-08" db="EMBL/GenBank/DDBJ databases">
        <title>Helicovermis profunda gen. nov., sp. nov., a novel mesophilic, fermentative bacterium within the Bacillota from a deep-sea hydrothermal vent chimney.</title>
        <authorList>
            <person name="Miyazaki U."/>
            <person name="Mizutani D."/>
            <person name="Hashimoto Y."/>
            <person name="Tame A."/>
            <person name="Sawayama S."/>
            <person name="Miyazaki J."/>
            <person name="Takai K."/>
            <person name="Nakagawa S."/>
        </authorList>
    </citation>
    <scope>NUCLEOTIDE SEQUENCE [LARGE SCALE GENOMIC DNA]</scope>
    <source>
        <strain evidence="7 8">S502</strain>
    </source>
</reference>
<evidence type="ECO:0000313" key="7">
    <source>
        <dbReference type="EMBL" id="BEP29895.1"/>
    </source>
</evidence>
<dbReference type="Gene3D" id="3.40.50.150">
    <property type="entry name" value="Vaccinia Virus protein VP39"/>
    <property type="match status" value="1"/>
</dbReference>
<feature type="active site" description="Nucleophile" evidence="4">
    <location>
        <position position="423"/>
    </location>
</feature>
<dbReference type="KEGG" id="hprf:HLPR_22260"/>
<dbReference type="PROSITE" id="PS50926">
    <property type="entry name" value="TRAM"/>
    <property type="match status" value="1"/>
</dbReference>
<dbReference type="GO" id="GO:0070475">
    <property type="term" value="P:rRNA base methylation"/>
    <property type="evidence" value="ECO:0007669"/>
    <property type="project" value="TreeGrafter"/>
</dbReference>
<dbReference type="Gene3D" id="2.40.50.1070">
    <property type="match status" value="1"/>
</dbReference>
<comment type="similarity">
    <text evidence="4">Belongs to the class I-like SAM-binding methyltransferase superfamily. RNA M5U methyltransferase family.</text>
</comment>
<evidence type="ECO:0000259" key="6">
    <source>
        <dbReference type="PROSITE" id="PS50926"/>
    </source>
</evidence>
<dbReference type="Pfam" id="PF05958">
    <property type="entry name" value="tRNA_U5-meth_tr"/>
    <property type="match status" value="1"/>
</dbReference>
<dbReference type="InterPro" id="IPR002792">
    <property type="entry name" value="TRAM_dom"/>
</dbReference>
<keyword evidence="8" id="KW-1185">Reference proteome</keyword>
<gene>
    <name evidence="7" type="primary">rlmD_3</name>
    <name evidence="7" type="ORF">HLPR_22260</name>
</gene>
<name>A0AAU9E718_9FIRM</name>
<proteinExistence type="inferred from homology"/>
<dbReference type="PROSITE" id="PS51687">
    <property type="entry name" value="SAM_MT_RNA_M5U"/>
    <property type="match status" value="1"/>
</dbReference>
<dbReference type="Proteomes" id="UP001321786">
    <property type="component" value="Chromosome"/>
</dbReference>
<keyword evidence="1 4" id="KW-0489">Methyltransferase</keyword>
<keyword evidence="2 4" id="KW-0808">Transferase</keyword>
<dbReference type="CDD" id="cd02440">
    <property type="entry name" value="AdoMet_MTases"/>
    <property type="match status" value="1"/>
</dbReference>
<feature type="binding site" evidence="4">
    <location>
        <position position="346"/>
    </location>
    <ligand>
        <name>S-adenosyl-L-methionine</name>
        <dbReference type="ChEBI" id="CHEBI:59789"/>
    </ligand>
</feature>
<dbReference type="InterPro" id="IPR029063">
    <property type="entry name" value="SAM-dependent_MTases_sf"/>
</dbReference>